<feature type="transmembrane region" description="Helical" evidence="1">
    <location>
        <begin position="118"/>
        <end position="136"/>
    </location>
</feature>
<proteinExistence type="predicted"/>
<evidence type="ECO:0000256" key="1">
    <source>
        <dbReference type="SAM" id="Phobius"/>
    </source>
</evidence>
<keyword evidence="1" id="KW-0812">Transmembrane</keyword>
<dbReference type="NCBIfam" id="TIGR02595">
    <property type="entry name" value="PEP_CTERM"/>
    <property type="match status" value="1"/>
</dbReference>
<dbReference type="Pfam" id="PF07589">
    <property type="entry name" value="PEP-CTERM"/>
    <property type="match status" value="1"/>
</dbReference>
<gene>
    <name evidence="3" type="ORF">JAO74_13020</name>
</gene>
<organism evidence="3 4">
    <name type="scientific">Sphingomonas mollis</name>
    <dbReference type="NCBI Taxonomy" id="2795726"/>
    <lineage>
        <taxon>Bacteria</taxon>
        <taxon>Pseudomonadati</taxon>
        <taxon>Pseudomonadota</taxon>
        <taxon>Alphaproteobacteria</taxon>
        <taxon>Sphingomonadales</taxon>
        <taxon>Sphingomonadaceae</taxon>
        <taxon>Sphingomonas</taxon>
    </lineage>
</organism>
<comment type="caution">
    <text evidence="3">The sequence shown here is derived from an EMBL/GenBank/DDBJ whole genome shotgun (WGS) entry which is preliminary data.</text>
</comment>
<reference evidence="4" key="1">
    <citation type="submission" date="2020-12" db="EMBL/GenBank/DDBJ databases">
        <title>Hymenobacter sp.</title>
        <authorList>
            <person name="Kim M.K."/>
        </authorList>
    </citation>
    <scope>NUCLEOTIDE SEQUENCE [LARGE SCALE GENOMIC DNA]</scope>
    <source>
        <strain evidence="4">BT553</strain>
    </source>
</reference>
<feature type="domain" description="Ice-binding protein C-terminal" evidence="2">
    <location>
        <begin position="113"/>
        <end position="138"/>
    </location>
</feature>
<dbReference type="EMBL" id="JAELXS010000007">
    <property type="protein sequence ID" value="MBJ6122714.1"/>
    <property type="molecule type" value="Genomic_DNA"/>
</dbReference>
<evidence type="ECO:0000313" key="4">
    <source>
        <dbReference type="Proteomes" id="UP000640426"/>
    </source>
</evidence>
<dbReference type="Proteomes" id="UP000640426">
    <property type="component" value="Unassembled WGS sequence"/>
</dbReference>
<dbReference type="NCBIfam" id="NF035944">
    <property type="entry name" value="PEPxxWA-CTERM"/>
    <property type="match status" value="1"/>
</dbReference>
<dbReference type="InterPro" id="IPR013424">
    <property type="entry name" value="Ice-binding_C"/>
</dbReference>
<evidence type="ECO:0000313" key="3">
    <source>
        <dbReference type="EMBL" id="MBJ6122714.1"/>
    </source>
</evidence>
<keyword evidence="1" id="KW-1133">Transmembrane helix</keyword>
<keyword evidence="1" id="KW-0472">Membrane</keyword>
<keyword evidence="4" id="KW-1185">Reference proteome</keyword>
<evidence type="ECO:0000259" key="2">
    <source>
        <dbReference type="Pfam" id="PF07589"/>
    </source>
</evidence>
<name>A0ABS0XRQ2_9SPHN</name>
<sequence length="145" mass="14974">MAGAIDATTAGVYIIGVNTGTGTNAPFAALGAPNVRFNQVVRVNKDGTAVVGANPLTATIAGNAFSLAVSGTLFASTGFAVQDYSWNLWPRNGVGAGTFVTDFAPDNAMLTAAVPEPASWAMMFMGMAAIGMTLRLRRRPSIRFA</sequence>
<protein>
    <submittedName>
        <fullName evidence="3">PEPxxWA-CTERM sorting domain-containing protein</fullName>
    </submittedName>
</protein>
<accession>A0ABS0XRQ2</accession>